<dbReference type="Pfam" id="PF00781">
    <property type="entry name" value="DAGK_cat"/>
    <property type="match status" value="1"/>
</dbReference>
<dbReference type="InterPro" id="IPR016064">
    <property type="entry name" value="NAD/diacylglycerol_kinase_sf"/>
</dbReference>
<proteinExistence type="predicted"/>
<dbReference type="Gene3D" id="3.40.50.10330">
    <property type="entry name" value="Probable inorganic polyphosphate/atp-NAD kinase, domain 1"/>
    <property type="match status" value="1"/>
</dbReference>
<dbReference type="PROSITE" id="PS50146">
    <property type="entry name" value="DAGK"/>
    <property type="match status" value="1"/>
</dbReference>
<comment type="caution">
    <text evidence="2">The sequence shown here is derived from an EMBL/GenBank/DDBJ whole genome shotgun (WGS) entry which is preliminary data.</text>
</comment>
<evidence type="ECO:0000259" key="1">
    <source>
        <dbReference type="PROSITE" id="PS50146"/>
    </source>
</evidence>
<dbReference type="STRING" id="1304275.C41B8_04671"/>
<sequence length="296" mass="32041">MPTDVPAIEAKRPEEIERAVTELAALGVDTLAVAGGDGTVQCVLSHVLLGGLFETLPTLALVPTGSTNMTARDVGFIDVRRRGWQPLIDWAAAGGMVAQATVADHPVLRIQASDSQAPICGMFFGVGAVHHAVQYTQENLHSKGLRGEAGPGLAFLRFLKSVALQDQRHFAPTKIRLTDDAGHVVDDEALLMVASTLNRLVLSFHPFWGTEDAPLAWTTISQTASRFLLRLPFVARGWSRRRPDAMESAGYVSHNSHELQLEFDDGFIVDGEFHRSRPGDGPVRLSVAGHVPFLSL</sequence>
<dbReference type="GO" id="GO:0016301">
    <property type="term" value="F:kinase activity"/>
    <property type="evidence" value="ECO:0007669"/>
    <property type="project" value="UniProtKB-KW"/>
</dbReference>
<gene>
    <name evidence="2" type="ORF">C41B8_04671</name>
</gene>
<dbReference type="EMBL" id="APNK01000004">
    <property type="protein sequence ID" value="KEZ78496.1"/>
    <property type="molecule type" value="Genomic_DNA"/>
</dbReference>
<organism evidence="2 3">
    <name type="scientific">Salinisphaera hydrothermalis (strain C41B8)</name>
    <dbReference type="NCBI Taxonomy" id="1304275"/>
    <lineage>
        <taxon>Bacteria</taxon>
        <taxon>Pseudomonadati</taxon>
        <taxon>Pseudomonadota</taxon>
        <taxon>Gammaproteobacteria</taxon>
        <taxon>Salinisphaerales</taxon>
        <taxon>Salinisphaeraceae</taxon>
        <taxon>Salinisphaera</taxon>
    </lineage>
</organism>
<protein>
    <submittedName>
        <fullName evidence="2">Diacylglycerol kinase catalytic subunit</fullName>
    </submittedName>
</protein>
<dbReference type="InterPro" id="IPR001206">
    <property type="entry name" value="Diacylglycerol_kinase_cat_dom"/>
</dbReference>
<dbReference type="InterPro" id="IPR017438">
    <property type="entry name" value="ATP-NAD_kinase_N"/>
</dbReference>
<reference evidence="2 3" key="1">
    <citation type="submission" date="2013-03" db="EMBL/GenBank/DDBJ databases">
        <title>Salinisphaera hydrothermalis C41B8 Genome Sequencing.</title>
        <authorList>
            <person name="Li C."/>
            <person name="Lai Q."/>
            <person name="Shao Z."/>
        </authorList>
    </citation>
    <scope>NUCLEOTIDE SEQUENCE [LARGE SCALE GENOMIC DNA]</scope>
    <source>
        <strain evidence="2 3">C41B8</strain>
    </source>
</reference>
<evidence type="ECO:0000313" key="3">
    <source>
        <dbReference type="Proteomes" id="UP000028302"/>
    </source>
</evidence>
<dbReference type="eggNOG" id="COG1597">
    <property type="taxonomic scope" value="Bacteria"/>
</dbReference>
<keyword evidence="3" id="KW-1185">Reference proteome</keyword>
<feature type="domain" description="DAGKc" evidence="1">
    <location>
        <begin position="1"/>
        <end position="115"/>
    </location>
</feature>
<evidence type="ECO:0000313" key="2">
    <source>
        <dbReference type="EMBL" id="KEZ78496.1"/>
    </source>
</evidence>
<name>A0A084IP62_SALHC</name>
<dbReference type="SUPFAM" id="SSF111331">
    <property type="entry name" value="NAD kinase/diacylglycerol kinase-like"/>
    <property type="match status" value="1"/>
</dbReference>
<dbReference type="AlphaFoldDB" id="A0A084IP62"/>
<keyword evidence="2" id="KW-0418">Kinase</keyword>
<keyword evidence="2" id="KW-0808">Transferase</keyword>
<dbReference type="Proteomes" id="UP000028302">
    <property type="component" value="Unassembled WGS sequence"/>
</dbReference>
<accession>A0A084IP62</accession>